<evidence type="ECO:0000256" key="4">
    <source>
        <dbReference type="ARBA" id="ARBA00022729"/>
    </source>
</evidence>
<dbReference type="GO" id="GO:0005886">
    <property type="term" value="C:plasma membrane"/>
    <property type="evidence" value="ECO:0007669"/>
    <property type="project" value="Ensembl"/>
</dbReference>
<dbReference type="CTD" id="23643"/>
<keyword evidence="3" id="KW-0399">Innate immunity</keyword>
<evidence type="ECO:0000259" key="13">
    <source>
        <dbReference type="SMART" id="SM00737"/>
    </source>
</evidence>
<keyword evidence="6" id="KW-1015">Disulfide bond</keyword>
<keyword evidence="15" id="KW-1185">Reference proteome</keyword>
<dbReference type="GO" id="GO:0001875">
    <property type="term" value="F:lipopolysaccharide immune receptor activity"/>
    <property type="evidence" value="ECO:0007669"/>
    <property type="project" value="Ensembl"/>
</dbReference>
<evidence type="ECO:0000313" key="15">
    <source>
        <dbReference type="Proteomes" id="UP000694398"/>
    </source>
</evidence>
<dbReference type="GO" id="GO:0031666">
    <property type="term" value="P:positive regulation of lipopolysaccharide-mediated signaling pathway"/>
    <property type="evidence" value="ECO:0007669"/>
    <property type="project" value="Ensembl"/>
</dbReference>
<dbReference type="GO" id="GO:0034142">
    <property type="term" value="P:toll-like receptor 4 signaling pathway"/>
    <property type="evidence" value="ECO:0007669"/>
    <property type="project" value="Ensembl"/>
</dbReference>
<dbReference type="GO" id="GO:0046696">
    <property type="term" value="C:lipopolysaccharide receptor complex"/>
    <property type="evidence" value="ECO:0007669"/>
    <property type="project" value="Ensembl"/>
</dbReference>
<evidence type="ECO:0000256" key="5">
    <source>
        <dbReference type="ARBA" id="ARBA00022859"/>
    </source>
</evidence>
<dbReference type="GO" id="GO:0032760">
    <property type="term" value="P:positive regulation of tumor necrosis factor production"/>
    <property type="evidence" value="ECO:0007669"/>
    <property type="project" value="Ensembl"/>
</dbReference>
<reference evidence="14" key="1">
    <citation type="submission" date="2025-08" db="UniProtKB">
        <authorList>
            <consortium name="Ensembl"/>
        </authorList>
    </citation>
    <scope>IDENTIFICATION</scope>
</reference>
<gene>
    <name evidence="14" type="primary">LY96</name>
</gene>
<dbReference type="Pfam" id="PF02221">
    <property type="entry name" value="E1_DerP2_DerF2"/>
    <property type="match status" value="1"/>
</dbReference>
<dbReference type="PANTHER" id="PTHR15218:SF0">
    <property type="entry name" value="LYMPHOCYTE ANTIGEN 96"/>
    <property type="match status" value="1"/>
</dbReference>
<dbReference type="SUPFAM" id="SSF81296">
    <property type="entry name" value="E set domains"/>
    <property type="match status" value="1"/>
</dbReference>
<dbReference type="GO" id="GO:0006954">
    <property type="term" value="P:inflammatory response"/>
    <property type="evidence" value="ECO:0007669"/>
    <property type="project" value="UniProtKB-KW"/>
</dbReference>
<evidence type="ECO:0000256" key="7">
    <source>
        <dbReference type="ARBA" id="ARBA00023180"/>
    </source>
</evidence>
<protein>
    <recommendedName>
        <fullName evidence="10">Lymphocyte antigen 96</fullName>
    </recommendedName>
    <alternativeName>
        <fullName evidence="11">Protein MD-2</fullName>
    </alternativeName>
</protein>
<dbReference type="GeneID" id="102019748"/>
<proteinExistence type="predicted"/>
<reference evidence="14" key="2">
    <citation type="submission" date="2025-09" db="UniProtKB">
        <authorList>
            <consortium name="Ensembl"/>
        </authorList>
    </citation>
    <scope>IDENTIFICATION</scope>
</reference>
<keyword evidence="2" id="KW-0964">Secreted</keyword>
<dbReference type="OrthoDB" id="9907947at2759"/>
<dbReference type="GO" id="GO:0032497">
    <property type="term" value="P:detection of lipopolysaccharide"/>
    <property type="evidence" value="ECO:0007669"/>
    <property type="project" value="Ensembl"/>
</dbReference>
<feature type="domain" description="MD-2-related lipid-recognition" evidence="13">
    <location>
        <begin position="34"/>
        <end position="153"/>
    </location>
</feature>
<evidence type="ECO:0000256" key="6">
    <source>
        <dbReference type="ARBA" id="ARBA00023157"/>
    </source>
</evidence>
<dbReference type="Proteomes" id="UP000694398">
    <property type="component" value="Unassembled WGS sequence"/>
</dbReference>
<comment type="subcellular location">
    <subcellularLocation>
        <location evidence="1">Secreted</location>
        <location evidence="1">Extracellular space</location>
    </subcellularLocation>
</comment>
<keyword evidence="4 12" id="KW-0732">Signal</keyword>
<dbReference type="GO" id="GO:0005576">
    <property type="term" value="C:extracellular region"/>
    <property type="evidence" value="ECO:0007669"/>
    <property type="project" value="UniProtKB-SubCell"/>
</dbReference>
<evidence type="ECO:0000256" key="8">
    <source>
        <dbReference type="ARBA" id="ARBA00023198"/>
    </source>
</evidence>
<dbReference type="SMART" id="SM00737">
    <property type="entry name" value="ML"/>
    <property type="match status" value="1"/>
</dbReference>
<dbReference type="GO" id="GO:0001530">
    <property type="term" value="F:lipopolysaccharide binding"/>
    <property type="evidence" value="ECO:0007669"/>
    <property type="project" value="InterPro"/>
</dbReference>
<dbReference type="InterPro" id="IPR003172">
    <property type="entry name" value="ML_dom"/>
</dbReference>
<keyword evidence="7" id="KW-0325">Glycoprotein</keyword>
<organism evidence="14 15">
    <name type="scientific">Chinchilla lanigera</name>
    <name type="common">Long-tailed chinchilla</name>
    <name type="synonym">Chinchilla villidera</name>
    <dbReference type="NCBI Taxonomy" id="34839"/>
    <lineage>
        <taxon>Eukaryota</taxon>
        <taxon>Metazoa</taxon>
        <taxon>Chordata</taxon>
        <taxon>Craniata</taxon>
        <taxon>Vertebrata</taxon>
        <taxon>Euteleostomi</taxon>
        <taxon>Mammalia</taxon>
        <taxon>Eutheria</taxon>
        <taxon>Euarchontoglires</taxon>
        <taxon>Glires</taxon>
        <taxon>Rodentia</taxon>
        <taxon>Hystricomorpha</taxon>
        <taxon>Chinchillidae</taxon>
        <taxon>Chinchilla</taxon>
    </lineage>
</organism>
<evidence type="ECO:0000256" key="10">
    <source>
        <dbReference type="ARBA" id="ARBA00072342"/>
    </source>
</evidence>
<dbReference type="Ensembl" id="ENSCLAT00000003405.1">
    <property type="protein sequence ID" value="ENSCLAP00000003338.1"/>
    <property type="gene ID" value="ENSCLAG00000002393.1"/>
</dbReference>
<evidence type="ECO:0000256" key="1">
    <source>
        <dbReference type="ARBA" id="ARBA00004239"/>
    </source>
</evidence>
<evidence type="ECO:0000256" key="12">
    <source>
        <dbReference type="SAM" id="SignalP"/>
    </source>
</evidence>
<feature type="signal peptide" evidence="12">
    <location>
        <begin position="1"/>
        <end position="18"/>
    </location>
</feature>
<dbReference type="GeneTree" id="ENSGT00390000000742"/>
<evidence type="ECO:0000256" key="9">
    <source>
        <dbReference type="ARBA" id="ARBA00059198"/>
    </source>
</evidence>
<evidence type="ECO:0000256" key="2">
    <source>
        <dbReference type="ARBA" id="ARBA00022525"/>
    </source>
</evidence>
<dbReference type="InterPro" id="IPR039217">
    <property type="entry name" value="LY96"/>
</dbReference>
<dbReference type="FunFam" id="2.60.40.770:FF:000003">
    <property type="entry name" value="Lymphocyte antigen 96"/>
    <property type="match status" value="1"/>
</dbReference>
<evidence type="ECO:0000256" key="11">
    <source>
        <dbReference type="ARBA" id="ARBA00083036"/>
    </source>
</evidence>
<keyword evidence="8" id="KW-0395">Inflammatory response</keyword>
<sequence length="160" mass="18266">MLPLTLFSTLIFPAFTEPQDHHWICSSSDANISYTYCGNKEVPISINVTPCLTLKGSSGTLNIFFIPRRDLRKLYFNLYISFNSMTLPERKEVICSGYDDTYSFCRALKGETVNATVKFSFRGIRFAKGEYNCIAEAITGDMEERLFCLNFTVVHLPHFN</sequence>
<evidence type="ECO:0000256" key="3">
    <source>
        <dbReference type="ARBA" id="ARBA00022588"/>
    </source>
</evidence>
<dbReference type="GO" id="GO:0045087">
    <property type="term" value="P:innate immune response"/>
    <property type="evidence" value="ECO:0007669"/>
    <property type="project" value="UniProtKB-KW"/>
</dbReference>
<dbReference type="GO" id="GO:0035662">
    <property type="term" value="F:Toll-like receptor 4 binding"/>
    <property type="evidence" value="ECO:0007669"/>
    <property type="project" value="InterPro"/>
</dbReference>
<name>A0A8C2UNW3_CHILA</name>
<dbReference type="GO" id="GO:0002224">
    <property type="term" value="P:toll-like receptor signaling pathway"/>
    <property type="evidence" value="ECO:0007669"/>
    <property type="project" value="Ensembl"/>
</dbReference>
<dbReference type="PANTHER" id="PTHR15218">
    <property type="entry name" value="MD-1, MD-2 - RELATED"/>
    <property type="match status" value="1"/>
</dbReference>
<dbReference type="RefSeq" id="XP_005392134.1">
    <property type="nucleotide sequence ID" value="XM_005392077.2"/>
</dbReference>
<evidence type="ECO:0000313" key="14">
    <source>
        <dbReference type="Ensembl" id="ENSCLAP00000003338.1"/>
    </source>
</evidence>
<dbReference type="OMA" id="HWKEVLC"/>
<accession>A0A8C2UNW3</accession>
<keyword evidence="5" id="KW-0391">Immunity</keyword>
<dbReference type="Gene3D" id="2.60.40.770">
    <property type="match status" value="1"/>
</dbReference>
<dbReference type="AlphaFoldDB" id="A0A8C2UNW3"/>
<dbReference type="InterPro" id="IPR014756">
    <property type="entry name" value="Ig_E-set"/>
</dbReference>
<comment type="function">
    <text evidence="9">Binds bacterial lipopolysaccharide (LPS). Cooperates with TLR4 in the innate immune response to bacterial lipopolysaccharide (LPS), and with TLR2 in the response to cell wall components from Gram-positive and Gram-negative bacteria. Enhances TLR4-dependent activation of NF-kappa-B. Cells expressing both LY96 and TLR4, but not TLR4 alone, respond to LPS.</text>
</comment>
<feature type="chain" id="PRO_5034215940" description="Lymphocyte antigen 96" evidence="12">
    <location>
        <begin position="19"/>
        <end position="160"/>
    </location>
</feature>